<protein>
    <submittedName>
        <fullName evidence="1">Uncharacterized protein</fullName>
    </submittedName>
</protein>
<evidence type="ECO:0000313" key="2">
    <source>
        <dbReference type="Proteomes" id="UP000238701"/>
    </source>
</evidence>
<accession>A0A2U3L8G6</accession>
<sequence>MNILSGFSYFWVLEIEDLVTLLCGHVLSVNFHFEMRTNMSNTANEKDMYTVTIVIGERAHFYPRFCSNHQEALEEAWAAHLEAGAPLPLGIRCLVYGKCHDTDCPCQGMDLGIDGVTSPEGFRVTNYYHV</sequence>
<name>A0A2U3L8G6_9BACT</name>
<evidence type="ECO:0000313" key="1">
    <source>
        <dbReference type="EMBL" id="SPF48214.1"/>
    </source>
</evidence>
<dbReference type="EMBL" id="OMOD01000180">
    <property type="protein sequence ID" value="SPF48214.1"/>
    <property type="molecule type" value="Genomic_DNA"/>
</dbReference>
<reference evidence="2" key="1">
    <citation type="submission" date="2018-02" db="EMBL/GenBank/DDBJ databases">
        <authorList>
            <person name="Hausmann B."/>
        </authorList>
    </citation>
    <scope>NUCLEOTIDE SEQUENCE [LARGE SCALE GENOMIC DNA]</scope>
    <source>
        <strain evidence="2">Peat soil MAG SbA1</strain>
    </source>
</reference>
<gene>
    <name evidence="1" type="ORF">SBA1_820016</name>
</gene>
<dbReference type="AlphaFoldDB" id="A0A2U3L8G6"/>
<organism evidence="1 2">
    <name type="scientific">Candidatus Sulfotelmatobacter kueseliae</name>
    <dbReference type="NCBI Taxonomy" id="2042962"/>
    <lineage>
        <taxon>Bacteria</taxon>
        <taxon>Pseudomonadati</taxon>
        <taxon>Acidobacteriota</taxon>
        <taxon>Terriglobia</taxon>
        <taxon>Terriglobales</taxon>
        <taxon>Candidatus Korobacteraceae</taxon>
        <taxon>Candidatus Sulfotelmatobacter</taxon>
    </lineage>
</organism>
<dbReference type="Proteomes" id="UP000238701">
    <property type="component" value="Unassembled WGS sequence"/>
</dbReference>
<proteinExistence type="predicted"/>